<dbReference type="GO" id="GO:0003677">
    <property type="term" value="F:DNA binding"/>
    <property type="evidence" value="ECO:0007669"/>
    <property type="project" value="InterPro"/>
</dbReference>
<comment type="caution">
    <text evidence="1">The sequence shown here is derived from an EMBL/GenBank/DDBJ whole genome shotgun (WGS) entry which is preliminary data.</text>
</comment>
<dbReference type="Pfam" id="PF09568">
    <property type="entry name" value="RE_MjaI"/>
    <property type="match status" value="1"/>
</dbReference>
<evidence type="ECO:0000313" key="1">
    <source>
        <dbReference type="EMBL" id="HII59768.1"/>
    </source>
</evidence>
<dbReference type="EMBL" id="DUJR01000023">
    <property type="protein sequence ID" value="HII59768.1"/>
    <property type="molecule type" value="Genomic_DNA"/>
</dbReference>
<dbReference type="OMA" id="VIVKTFI"/>
<protein>
    <submittedName>
        <fullName evidence="1">MjaI family restriction endonuclease</fullName>
    </submittedName>
</protein>
<keyword evidence="1" id="KW-0378">Hydrolase</keyword>
<keyword evidence="1" id="KW-0255">Endonuclease</keyword>
<proteinExistence type="predicted"/>
<evidence type="ECO:0000313" key="2">
    <source>
        <dbReference type="Proteomes" id="UP000645676"/>
    </source>
</evidence>
<dbReference type="InterPro" id="IPR019068">
    <property type="entry name" value="Restrct_endonuc_II_MjaI"/>
</dbReference>
<gene>
    <name evidence="1" type="ORF">HA335_04190</name>
</gene>
<dbReference type="Proteomes" id="UP000645676">
    <property type="component" value="Unassembled WGS sequence"/>
</dbReference>
<dbReference type="GO" id="GO:0009307">
    <property type="term" value="P:DNA restriction-modification system"/>
    <property type="evidence" value="ECO:0007669"/>
    <property type="project" value="InterPro"/>
</dbReference>
<reference evidence="1" key="1">
    <citation type="journal article" date="2020" name="bioRxiv">
        <title>A rank-normalized archaeal taxonomy based on genome phylogeny resolves widespread incomplete and uneven classifications.</title>
        <authorList>
            <person name="Rinke C."/>
            <person name="Chuvochina M."/>
            <person name="Mussig A.J."/>
            <person name="Chaumeil P.-A."/>
            <person name="Waite D.W."/>
            <person name="Whitman W.B."/>
            <person name="Parks D.H."/>
            <person name="Hugenholtz P."/>
        </authorList>
    </citation>
    <scope>NUCLEOTIDE SEQUENCE</scope>
    <source>
        <strain evidence="1">UBA8849</strain>
    </source>
</reference>
<dbReference type="GO" id="GO:0009036">
    <property type="term" value="F:type II site-specific deoxyribonuclease activity"/>
    <property type="evidence" value="ECO:0007669"/>
    <property type="project" value="InterPro"/>
</dbReference>
<accession>A0A832T4A4</accession>
<organism evidence="1 2">
    <name type="scientific">Methanocaldococcus jannaschii</name>
    <dbReference type="NCBI Taxonomy" id="2190"/>
    <lineage>
        <taxon>Archaea</taxon>
        <taxon>Methanobacteriati</taxon>
        <taxon>Methanobacteriota</taxon>
        <taxon>Methanomada group</taxon>
        <taxon>Methanococci</taxon>
        <taxon>Methanococcales</taxon>
        <taxon>Methanocaldococcaceae</taxon>
        <taxon>Methanocaldococcus</taxon>
    </lineage>
</organism>
<keyword evidence="1" id="KW-0540">Nuclease</keyword>
<dbReference type="AlphaFoldDB" id="A0A832T4A4"/>
<name>A0A832T4A4_9EURY</name>
<sequence length="222" mass="25962">MVKLMKKLEDKKGIIEITFEEEREILELPSKPELPKYASQLINLANIFSQGTRPKVVGQMSELIKEFRKTGGRTFEDWKKWYLQKYPNAIDEATEKIWNMLNNFKETLEQLERDDVRKWVEDLVLIKTYEGLMLQDAILKKVAEELGGNYRPSTIEEESKGIDGVIIIDDKEIPVSIKSKTYVNQEKHLSEELKGHLIIYEKKKNKIIVDYSDLLDLVENTK</sequence>